<proteinExistence type="predicted"/>
<dbReference type="GeneID" id="40098858"/>
<sequence length="65" mass="7072">MGLRASGASRLVPDIQGDTHMAQFTVIGKRRVFRVNAKSVQALTRALRSVGIVWQAIHEDKGAKA</sequence>
<protein>
    <submittedName>
        <fullName evidence="1">Uncharacterized protein</fullName>
    </submittedName>
</protein>
<gene>
    <name evidence="1" type="primary">60</name>
    <name evidence="1" type="ORF">PBI_DISMAS_60</name>
</gene>
<dbReference type="EMBL" id="MG670586">
    <property type="protein sequence ID" value="AUG84857.1"/>
    <property type="molecule type" value="Genomic_DNA"/>
</dbReference>
<dbReference type="RefSeq" id="YP_009622121.1">
    <property type="nucleotide sequence ID" value="NC_042099.1"/>
</dbReference>
<reference evidence="1 2" key="1">
    <citation type="submission" date="2017-12" db="EMBL/GenBank/DDBJ databases">
        <authorList>
            <person name="Tomczak R."/>
            <person name="Garlena R.A."/>
            <person name="Russell D.A."/>
            <person name="Pope W.H."/>
            <person name="Jacobs-Sera D."/>
            <person name="Hatfull G.F."/>
        </authorList>
    </citation>
    <scope>NUCLEOTIDE SEQUENCE [LARGE SCALE GENOMIC DNA]</scope>
</reference>
<evidence type="ECO:0000313" key="2">
    <source>
        <dbReference type="Proteomes" id="UP000241261"/>
    </source>
</evidence>
<evidence type="ECO:0000313" key="1">
    <source>
        <dbReference type="EMBL" id="AUG84857.1"/>
    </source>
</evidence>
<accession>A0A2H5BFW0</accession>
<organism evidence="1 2">
    <name type="scientific">Microbacterium phage Dismas</name>
    <dbReference type="NCBI Taxonomy" id="2065199"/>
    <lineage>
        <taxon>Viruses</taxon>
        <taxon>Duplodnaviria</taxon>
        <taxon>Heunggongvirae</taxon>
        <taxon>Uroviricota</taxon>
        <taxon>Caudoviricetes</taxon>
        <taxon>Dismasvirus</taxon>
        <taxon>Dismasvirus dismas</taxon>
    </lineage>
</organism>
<dbReference type="KEGG" id="vg:40098858"/>
<keyword evidence="2" id="KW-1185">Reference proteome</keyword>
<dbReference type="Proteomes" id="UP000241261">
    <property type="component" value="Segment"/>
</dbReference>
<name>A0A2H5BFW0_9CAUD</name>